<dbReference type="InterPro" id="IPR014836">
    <property type="entry name" value="Integrin_bsu_cyt_dom"/>
</dbReference>
<keyword evidence="14 22" id="KW-0663">Pyridoxal phosphate</keyword>
<dbReference type="Gene3D" id="2.10.25.10">
    <property type="entry name" value="Laminin"/>
    <property type="match status" value="4"/>
</dbReference>
<evidence type="ECO:0000256" key="13">
    <source>
        <dbReference type="ARBA" id="ARBA00022889"/>
    </source>
</evidence>
<dbReference type="InterPro" id="IPR057243">
    <property type="entry name" value="Integrin_I-EGF_CS"/>
</dbReference>
<evidence type="ECO:0000256" key="23">
    <source>
        <dbReference type="RuleBase" id="RU000633"/>
    </source>
</evidence>
<dbReference type="FunFam" id="2.10.25.10:FF:000402">
    <property type="entry name" value="Integrin beta"/>
    <property type="match status" value="1"/>
</dbReference>
<evidence type="ECO:0000313" key="27">
    <source>
        <dbReference type="EMBL" id="KAG5211914.1"/>
    </source>
</evidence>
<keyword evidence="7" id="KW-0245">EGF-like domain</keyword>
<evidence type="ECO:0000256" key="7">
    <source>
        <dbReference type="ARBA" id="ARBA00022536"/>
    </source>
</evidence>
<dbReference type="FunFam" id="2.10.25.10:FF:000304">
    <property type="entry name" value="Integrin beta"/>
    <property type="match status" value="1"/>
</dbReference>
<keyword evidence="15 24" id="KW-1133">Transmembrane helix</keyword>
<evidence type="ECO:0000256" key="19">
    <source>
        <dbReference type="ARBA" id="ARBA00023170"/>
    </source>
</evidence>
<evidence type="ECO:0000256" key="3">
    <source>
        <dbReference type="ARBA" id="ARBA00007449"/>
    </source>
</evidence>
<evidence type="ECO:0000259" key="25">
    <source>
        <dbReference type="SMART" id="SM00187"/>
    </source>
</evidence>
<evidence type="ECO:0000256" key="20">
    <source>
        <dbReference type="ARBA" id="ARBA00023180"/>
    </source>
</evidence>
<proteinExistence type="inferred from homology"/>
<dbReference type="Pfam" id="PF00362">
    <property type="entry name" value="Integrin_beta"/>
    <property type="match status" value="1"/>
</dbReference>
<dbReference type="GO" id="GO:0033627">
    <property type="term" value="P:cell adhesion mediated by integrin"/>
    <property type="evidence" value="ECO:0007669"/>
    <property type="project" value="TreeGrafter"/>
</dbReference>
<evidence type="ECO:0000259" key="26">
    <source>
        <dbReference type="SMART" id="SM01242"/>
    </source>
</evidence>
<evidence type="ECO:0000256" key="24">
    <source>
        <dbReference type="SAM" id="Phobius"/>
    </source>
</evidence>
<dbReference type="GO" id="GO:0008305">
    <property type="term" value="C:integrin complex"/>
    <property type="evidence" value="ECO:0007669"/>
    <property type="project" value="TreeGrafter"/>
</dbReference>
<evidence type="ECO:0000256" key="1">
    <source>
        <dbReference type="ARBA" id="ARBA00001933"/>
    </source>
</evidence>
<dbReference type="GO" id="GO:0005178">
    <property type="term" value="F:integrin binding"/>
    <property type="evidence" value="ECO:0007669"/>
    <property type="project" value="TreeGrafter"/>
</dbReference>
<dbReference type="CDD" id="cd06450">
    <property type="entry name" value="DOPA_deC_like"/>
    <property type="match status" value="1"/>
</dbReference>
<dbReference type="PROSITE" id="PS00392">
    <property type="entry name" value="DDC_GAD_HDC_YDC"/>
    <property type="match status" value="1"/>
</dbReference>
<keyword evidence="9" id="KW-0732">Signal</keyword>
<dbReference type="PROSITE" id="PS52047">
    <property type="entry name" value="I_EGF_2"/>
    <property type="match status" value="3"/>
</dbReference>
<dbReference type="InterPro" id="IPR015812">
    <property type="entry name" value="Integrin_bsu"/>
</dbReference>
<dbReference type="GO" id="GO:0030170">
    <property type="term" value="F:pyridoxal phosphate binding"/>
    <property type="evidence" value="ECO:0007669"/>
    <property type="project" value="InterPro"/>
</dbReference>
<evidence type="ECO:0000256" key="9">
    <source>
        <dbReference type="ARBA" id="ARBA00022729"/>
    </source>
</evidence>
<dbReference type="GO" id="GO:0009986">
    <property type="term" value="C:cell surface"/>
    <property type="evidence" value="ECO:0007669"/>
    <property type="project" value="TreeGrafter"/>
</dbReference>
<dbReference type="GO" id="GO:0098609">
    <property type="term" value="P:cell-cell adhesion"/>
    <property type="evidence" value="ECO:0007669"/>
    <property type="project" value="TreeGrafter"/>
</dbReference>
<dbReference type="Gene3D" id="3.40.640.10">
    <property type="entry name" value="Type I PLP-dependent aspartate aminotransferase-like (Major domain)"/>
    <property type="match status" value="1"/>
</dbReference>
<dbReference type="SUPFAM" id="SSF69687">
    <property type="entry name" value="Integrin beta tail domain"/>
    <property type="match status" value="1"/>
</dbReference>
<name>A0A836A7Q6_SHEEP</name>
<feature type="domain" description="Integrin beta subunit VWA" evidence="25">
    <location>
        <begin position="1"/>
        <end position="373"/>
    </location>
</feature>
<dbReference type="SUPFAM" id="SSF69179">
    <property type="entry name" value="Integrin domains"/>
    <property type="match status" value="1"/>
</dbReference>
<dbReference type="GO" id="GO:0019752">
    <property type="term" value="P:carboxylic acid metabolic process"/>
    <property type="evidence" value="ECO:0007669"/>
    <property type="project" value="InterPro"/>
</dbReference>
<gene>
    <name evidence="27" type="ORF">JEQ12_014343</name>
</gene>
<feature type="domain" description="Integrin beta subunit tail" evidence="26">
    <location>
        <begin position="542"/>
        <end position="619"/>
    </location>
</feature>
<evidence type="ECO:0000256" key="22">
    <source>
        <dbReference type="PIRSR" id="PIRSR602129-50"/>
    </source>
</evidence>
<evidence type="ECO:0000256" key="21">
    <source>
        <dbReference type="ARBA" id="ARBA00023239"/>
    </source>
</evidence>
<keyword evidence="17 24" id="KW-0472">Membrane</keyword>
<feature type="transmembrane region" description="Helical" evidence="24">
    <location>
        <begin position="623"/>
        <end position="643"/>
    </location>
</feature>
<evidence type="ECO:0000256" key="17">
    <source>
        <dbReference type="ARBA" id="ARBA00023136"/>
    </source>
</evidence>
<dbReference type="FunFam" id="2.10.25.10:FF:000305">
    <property type="entry name" value="Integrin beta"/>
    <property type="match status" value="1"/>
</dbReference>
<comment type="similarity">
    <text evidence="3 23">Belongs to the integrin beta chain family.</text>
</comment>
<dbReference type="InterPro" id="IPR015424">
    <property type="entry name" value="PyrdxlP-dep_Trfase"/>
</dbReference>
<dbReference type="FunFam" id="3.40.50.410:FF:000002">
    <property type="entry name" value="Integrin beta"/>
    <property type="match status" value="1"/>
</dbReference>
<dbReference type="AlphaFoldDB" id="A0A836A7Q6"/>
<dbReference type="InterPro" id="IPR032695">
    <property type="entry name" value="Integrin_dom_sf"/>
</dbReference>
<dbReference type="SUPFAM" id="SSF53383">
    <property type="entry name" value="PLP-dependent transferases"/>
    <property type="match status" value="1"/>
</dbReference>
<keyword evidence="16 23" id="KW-0401">Integrin</keyword>
<comment type="similarity">
    <text evidence="4">Belongs to the group II decarboxylase family.</text>
</comment>
<dbReference type="FunFam" id="3.40.640.10:FF:000016">
    <property type="entry name" value="Glutamate decarboxylase like 1"/>
    <property type="match status" value="1"/>
</dbReference>
<keyword evidence="11" id="KW-0210">Decarboxylase</keyword>
<evidence type="ECO:0000256" key="11">
    <source>
        <dbReference type="ARBA" id="ARBA00022793"/>
    </source>
</evidence>
<keyword evidence="13 23" id="KW-0130">Cell adhesion</keyword>
<dbReference type="Gene3D" id="1.20.5.100">
    <property type="entry name" value="Cytochrome c1, transmembrane anchor, C-terminal"/>
    <property type="match status" value="1"/>
</dbReference>
<organism evidence="27 28">
    <name type="scientific">Ovis aries</name>
    <name type="common">Sheep</name>
    <dbReference type="NCBI Taxonomy" id="9940"/>
    <lineage>
        <taxon>Eukaryota</taxon>
        <taxon>Metazoa</taxon>
        <taxon>Chordata</taxon>
        <taxon>Craniata</taxon>
        <taxon>Vertebrata</taxon>
        <taxon>Euteleostomi</taxon>
        <taxon>Mammalia</taxon>
        <taxon>Eutheria</taxon>
        <taxon>Laurasiatheria</taxon>
        <taxon>Artiodactyla</taxon>
        <taxon>Ruminantia</taxon>
        <taxon>Pecora</taxon>
        <taxon>Bovidae</taxon>
        <taxon>Caprinae</taxon>
        <taxon>Ovis</taxon>
    </lineage>
</organism>
<dbReference type="InterPro" id="IPR036349">
    <property type="entry name" value="Integrin_bsu_tail_dom_sf"/>
</dbReference>
<feature type="modified residue" description="N6-(pyridoxal phosphate)lysine" evidence="22">
    <location>
        <position position="1025"/>
    </location>
</feature>
<dbReference type="FunFam" id="2.10.25.10:FF:000449">
    <property type="entry name" value="Integrin beta"/>
    <property type="match status" value="1"/>
</dbReference>
<comment type="cofactor">
    <cofactor evidence="1 22">
        <name>pyridoxal 5'-phosphate</name>
        <dbReference type="ChEBI" id="CHEBI:597326"/>
    </cofactor>
</comment>
<dbReference type="InterPro" id="IPR013111">
    <property type="entry name" value="EGF_extracell"/>
</dbReference>
<dbReference type="Proteomes" id="UP000664991">
    <property type="component" value="Unassembled WGS sequence"/>
</dbReference>
<feature type="transmembrane region" description="Helical" evidence="24">
    <location>
        <begin position="674"/>
        <end position="695"/>
    </location>
</feature>
<comment type="subcellular location">
    <subcellularLocation>
        <location evidence="2 23">Cell membrane</location>
        <topology evidence="2 23">Single-pass type I membrane protein</topology>
    </subcellularLocation>
</comment>
<dbReference type="Pfam" id="PF08725">
    <property type="entry name" value="Integrin_b_cyt"/>
    <property type="match status" value="1"/>
</dbReference>
<dbReference type="InterPro" id="IPR021115">
    <property type="entry name" value="Pyridoxal-P_BS"/>
</dbReference>
<evidence type="ECO:0000256" key="2">
    <source>
        <dbReference type="ARBA" id="ARBA00004251"/>
    </source>
</evidence>
<dbReference type="InterPro" id="IPR012896">
    <property type="entry name" value="Integrin_bsu_tail"/>
</dbReference>
<keyword evidence="10" id="KW-0677">Repeat</keyword>
<dbReference type="Pfam" id="PF07974">
    <property type="entry name" value="EGF_2"/>
    <property type="match status" value="1"/>
</dbReference>
<evidence type="ECO:0000256" key="15">
    <source>
        <dbReference type="ARBA" id="ARBA00022989"/>
    </source>
</evidence>
<comment type="caution">
    <text evidence="27">The sequence shown here is derived from an EMBL/GenBank/DDBJ whole genome shotgun (WGS) entry which is preliminary data.</text>
</comment>
<dbReference type="EMBL" id="JAEMGP010000003">
    <property type="protein sequence ID" value="KAG5211914.1"/>
    <property type="molecule type" value="Genomic_DNA"/>
</dbReference>
<evidence type="ECO:0000256" key="18">
    <source>
        <dbReference type="ARBA" id="ARBA00023157"/>
    </source>
</evidence>
<dbReference type="SMART" id="SM00187">
    <property type="entry name" value="INB"/>
    <property type="match status" value="1"/>
</dbReference>
<keyword evidence="20" id="KW-0325">Glycoprotein</keyword>
<dbReference type="GO" id="GO:0050900">
    <property type="term" value="P:leukocyte migration"/>
    <property type="evidence" value="ECO:0007669"/>
    <property type="project" value="TreeGrafter"/>
</dbReference>
<dbReference type="Gene3D" id="2.60.40.1510">
    <property type="entry name" value="ntegrin, alpha v. Chain A, domain 3"/>
    <property type="match status" value="1"/>
</dbReference>
<dbReference type="InterPro" id="IPR002129">
    <property type="entry name" value="PyrdxlP-dep_de-COase"/>
</dbReference>
<evidence type="ECO:0000256" key="8">
    <source>
        <dbReference type="ARBA" id="ARBA00022692"/>
    </source>
</evidence>
<comment type="subunit">
    <text evidence="5">Homodimer.</text>
</comment>
<protein>
    <recommendedName>
        <fullName evidence="23">Integrin beta</fullName>
    </recommendedName>
</protein>
<dbReference type="Gene3D" id="3.40.50.410">
    <property type="entry name" value="von Willebrand factor, type A domain"/>
    <property type="match status" value="1"/>
</dbReference>
<evidence type="ECO:0000256" key="10">
    <source>
        <dbReference type="ARBA" id="ARBA00022737"/>
    </source>
</evidence>
<dbReference type="PRINTS" id="PR01186">
    <property type="entry name" value="INTEGRINB"/>
</dbReference>
<dbReference type="Gene3D" id="3.90.1150.170">
    <property type="match status" value="1"/>
</dbReference>
<accession>A0A836A7Q6</accession>
<dbReference type="PANTHER" id="PTHR10082:SF36">
    <property type="entry name" value="INTEGRIN BETA-7"/>
    <property type="match status" value="1"/>
</dbReference>
<dbReference type="Pfam" id="PF00282">
    <property type="entry name" value="Pyridoxal_deC"/>
    <property type="match status" value="1"/>
</dbReference>
<dbReference type="InterPro" id="IPR036465">
    <property type="entry name" value="vWFA_dom_sf"/>
</dbReference>
<evidence type="ECO:0000256" key="14">
    <source>
        <dbReference type="ARBA" id="ARBA00022898"/>
    </source>
</evidence>
<evidence type="ECO:0000256" key="5">
    <source>
        <dbReference type="ARBA" id="ARBA00011738"/>
    </source>
</evidence>
<dbReference type="GO" id="GO:0005925">
    <property type="term" value="C:focal adhesion"/>
    <property type="evidence" value="ECO:0007669"/>
    <property type="project" value="TreeGrafter"/>
</dbReference>
<dbReference type="SUPFAM" id="SSF53300">
    <property type="entry name" value="vWA-like"/>
    <property type="match status" value="1"/>
</dbReference>
<dbReference type="SUPFAM" id="SSF57196">
    <property type="entry name" value="EGF/Laminin"/>
    <property type="match status" value="2"/>
</dbReference>
<evidence type="ECO:0000256" key="12">
    <source>
        <dbReference type="ARBA" id="ARBA00022842"/>
    </source>
</evidence>
<dbReference type="InterPro" id="IPR015421">
    <property type="entry name" value="PyrdxlP-dep_Trfase_major"/>
</dbReference>
<evidence type="ECO:0000256" key="4">
    <source>
        <dbReference type="ARBA" id="ARBA00009533"/>
    </source>
</evidence>
<keyword evidence="18" id="KW-1015">Disulfide bond</keyword>
<dbReference type="PROSITE" id="PS00243">
    <property type="entry name" value="I_EGF_1"/>
    <property type="match status" value="1"/>
</dbReference>
<sequence length="1213" mass="133795">MLQDDPLSQGTRGEGATQLAPQRVRVTLRPGEPQQLRVRFLRAEGYPVDLYYLMDLSYSMKDDLERVRQLGHALLVRLQEVTDSVRIGFGSFVDKTVLPFVSTVPSKLRHPCPSRLESCQSPFSFHHVLSLTGDAKAFEREVGRQNVSGNLDSPEGGFDAILQAALCQKQIGWRNVSRLLVFTSDDTFHTAGDGKLGGIFMPSDGHCHLDSNGLYSRSPEFDYPSVGQVAQALSAANIQPIFAVTSATLPVYRELSKLIPKSAVGELSEDSSNVVQLIMDAYNSLSSTVTLEHDSLLPPGVRISYESQCGDSEKRLGEAADRGQCNHVRINQTVNFWVTFQATRCLPEPHLLRFRARGFSEELTVELHTLCDCNCSDAQLQAPHCSDGQGHLQCGVCSCVPGRLGRLCECSEAELSSPDLESGCRAPNGTGPLCSGRGQCQCGRCTCSGQSSGRLCECDDASCERHEGILCGGFGRCQCGVCHCHANRTGRACECSGDTDNCVSPDGGLCSGHGHCNCNRCQCNDGYYGALCDQCSGCKTPCETHRDCAECKAFGTGPLAMNCSTACAHANTTLVLTPTLDDSWCKERTQDNQLFFFLAEDVAGGRVVLTVRPPEEGADHTQIIVLGCVGGIVAVGLGLVLAYRLSVEIYDRREFHRFEKERQHLNWKQIKSRFLAWLVLKAVHNAYSPALLAFLPMMSLQIFPVASLSGRRPEQKDFLLMADSQPFLSLDGDPVAAEALLQDVFGIVVDEVIRKGTSASEKVCEWKEPEELKQLLDLELRHEGESQEQILEHCRAVIRYSVKTCHPRFFNQLFSGLDPHALAGRIVTESLNTSQYTYEIAPVFVLMEEEVLKKLRALVGWSSGDGVFCPGGSISNMYAVNLARYQRYPDCKQRGLRALPPLALFTSKECHYSIKKGAAFLGLGTDSVRVVEADERGKMIPEDLERQISLAKAEGAVPFLVSATSGTTVLGAFDPLEAIADVCQHHGLWLHVDAAWGGSVLLSQTHRHLLAGIQRADSVAWNPHKLLSTGLQCSALLLRDTSNLLKRCHGSQASYLFQQDKFYDVALDTGDKVVQCGRRVDCLKLWLMWKAQGGQGLQRRVDQAFALARYLVEELKKREGFELVMEPEFVNVCFWFVPPSLRGKKESPDYSERLSKVAPILKERMVRKGSMMIGYQPHGTRSNFFRMVVANPALTRADMDFLLNELERLGQDL</sequence>
<keyword evidence="12" id="KW-0460">Magnesium</keyword>
<keyword evidence="6" id="KW-1003">Cell membrane</keyword>
<keyword evidence="21" id="KW-0456">Lyase</keyword>
<reference evidence="27 28" key="1">
    <citation type="submission" date="2020-12" db="EMBL/GenBank/DDBJ databases">
        <title>De novo assembly of Tibetan sheep genome.</title>
        <authorList>
            <person name="Li X."/>
        </authorList>
    </citation>
    <scope>NUCLEOTIDE SEQUENCE [LARGE SCALE GENOMIC DNA]</scope>
    <source>
        <tissue evidence="27">Heart</tissue>
    </source>
</reference>
<dbReference type="GO" id="GO:0016831">
    <property type="term" value="F:carboxy-lyase activity"/>
    <property type="evidence" value="ECO:0007669"/>
    <property type="project" value="UniProtKB-KW"/>
</dbReference>
<evidence type="ECO:0000313" key="28">
    <source>
        <dbReference type="Proteomes" id="UP000664991"/>
    </source>
</evidence>
<dbReference type="PANTHER" id="PTHR10082">
    <property type="entry name" value="INTEGRIN BETA SUBUNIT"/>
    <property type="match status" value="1"/>
</dbReference>
<dbReference type="InterPro" id="IPR002369">
    <property type="entry name" value="Integrin_bsu_VWA"/>
</dbReference>
<dbReference type="GO" id="GO:0007160">
    <property type="term" value="P:cell-matrix adhesion"/>
    <property type="evidence" value="ECO:0007669"/>
    <property type="project" value="TreeGrafter"/>
</dbReference>
<evidence type="ECO:0000256" key="16">
    <source>
        <dbReference type="ARBA" id="ARBA00023037"/>
    </source>
</evidence>
<evidence type="ECO:0000256" key="6">
    <source>
        <dbReference type="ARBA" id="ARBA00022475"/>
    </source>
</evidence>
<keyword evidence="19" id="KW-0675">Receptor</keyword>
<keyword evidence="8 23" id="KW-0812">Transmembrane</keyword>
<dbReference type="GO" id="GO:0007229">
    <property type="term" value="P:integrin-mediated signaling pathway"/>
    <property type="evidence" value="ECO:0007669"/>
    <property type="project" value="UniProtKB-KW"/>
</dbReference>
<dbReference type="SMART" id="SM01242">
    <property type="entry name" value="Integrin_B_tail"/>
    <property type="match status" value="1"/>
</dbReference>